<reference evidence="2" key="1">
    <citation type="journal article" date="2025" name="Aquaculture">
        <title>Assessment of the bioflocculant production and safety properties of Metabacillus hrfriensis sp. nov. based on phenotypic and whole-genome sequencing analysis.</title>
        <authorList>
            <person name="Zhang R."/>
            <person name="Zhao Z."/>
            <person name="Luo L."/>
            <person name="Wang S."/>
            <person name="Guo K."/>
            <person name="Xu W."/>
        </authorList>
    </citation>
    <scope>NUCLEOTIDE SEQUENCE [LARGE SCALE GENOMIC DNA]</scope>
    <source>
        <strain evidence="2">CT-WN-B3</strain>
    </source>
</reference>
<name>A0ACD4R7G5_9BACI</name>
<evidence type="ECO:0000313" key="1">
    <source>
        <dbReference type="EMBL" id="WHZ56430.1"/>
    </source>
</evidence>
<accession>A0ACD4R7G5</accession>
<dbReference type="Proteomes" id="UP001226091">
    <property type="component" value="Chromosome"/>
</dbReference>
<proteinExistence type="predicted"/>
<organism evidence="1 2">
    <name type="scientific">Metabacillus hrfriensis</name>
    <dbReference type="NCBI Taxonomy" id="3048891"/>
    <lineage>
        <taxon>Bacteria</taxon>
        <taxon>Bacillati</taxon>
        <taxon>Bacillota</taxon>
        <taxon>Bacilli</taxon>
        <taxon>Bacillales</taxon>
        <taxon>Bacillaceae</taxon>
        <taxon>Metabacillus</taxon>
    </lineage>
</organism>
<protein>
    <submittedName>
        <fullName evidence="1">Uncharacterized protein</fullName>
    </submittedName>
</protein>
<sequence length="88" mass="10232">MQEKDKVRQDIILQGIKYVTDKKADELIAIYKNRSRMIDTGEGYAVFPFSKTISVMKCSPQLKLKRQCQLISYLDACTRSLLIEKEKE</sequence>
<gene>
    <name evidence="1" type="ORF">QLQ22_17230</name>
</gene>
<evidence type="ECO:0000313" key="2">
    <source>
        <dbReference type="Proteomes" id="UP001226091"/>
    </source>
</evidence>
<keyword evidence="2" id="KW-1185">Reference proteome</keyword>
<dbReference type="EMBL" id="CP126116">
    <property type="protein sequence ID" value="WHZ56430.1"/>
    <property type="molecule type" value="Genomic_DNA"/>
</dbReference>